<proteinExistence type="predicted"/>
<comment type="caution">
    <text evidence="1">The sequence shown here is derived from an EMBL/GenBank/DDBJ whole genome shotgun (WGS) entry which is preliminary data.</text>
</comment>
<gene>
    <name evidence="1" type="ORF">PoB_005903700</name>
</gene>
<dbReference type="Proteomes" id="UP000735302">
    <property type="component" value="Unassembled WGS sequence"/>
</dbReference>
<dbReference type="AlphaFoldDB" id="A0AAV4CL56"/>
<dbReference type="EMBL" id="BLXT01006630">
    <property type="protein sequence ID" value="GFO32532.1"/>
    <property type="molecule type" value="Genomic_DNA"/>
</dbReference>
<sequence length="230" mass="26921">MRGHVTAPRFPLSNRVTDVRRGCKIQRIAPTLRQVADLVCARTKERVFQNMYCWTRELLPSVWSTLRPSPHWRQPFTYLTRHVCKHYNFFGARAHQVGCDFHLVEASELSFVYCSRVLRQRLYWTMEGKDHYVTTRNSSDICHTNHKASLIMQVIRLACSMVEKKMQHQSLLLSTHACTNKSPHMLFSLHYVITVPTANHSLIQEPLSSSRSSKIPSLTRRLLFFKHRLM</sequence>
<organism evidence="1 2">
    <name type="scientific">Plakobranchus ocellatus</name>
    <dbReference type="NCBI Taxonomy" id="259542"/>
    <lineage>
        <taxon>Eukaryota</taxon>
        <taxon>Metazoa</taxon>
        <taxon>Spiralia</taxon>
        <taxon>Lophotrochozoa</taxon>
        <taxon>Mollusca</taxon>
        <taxon>Gastropoda</taxon>
        <taxon>Heterobranchia</taxon>
        <taxon>Euthyneura</taxon>
        <taxon>Panpulmonata</taxon>
        <taxon>Sacoglossa</taxon>
        <taxon>Placobranchoidea</taxon>
        <taxon>Plakobranchidae</taxon>
        <taxon>Plakobranchus</taxon>
    </lineage>
</organism>
<evidence type="ECO:0000313" key="1">
    <source>
        <dbReference type="EMBL" id="GFO32532.1"/>
    </source>
</evidence>
<accession>A0AAV4CL56</accession>
<protein>
    <submittedName>
        <fullName evidence="1">Uncharacterized protein</fullName>
    </submittedName>
</protein>
<name>A0AAV4CL56_9GAST</name>
<reference evidence="1 2" key="1">
    <citation type="journal article" date="2021" name="Elife">
        <title>Chloroplast acquisition without the gene transfer in kleptoplastic sea slugs, Plakobranchus ocellatus.</title>
        <authorList>
            <person name="Maeda T."/>
            <person name="Takahashi S."/>
            <person name="Yoshida T."/>
            <person name="Shimamura S."/>
            <person name="Takaki Y."/>
            <person name="Nagai Y."/>
            <person name="Toyoda A."/>
            <person name="Suzuki Y."/>
            <person name="Arimoto A."/>
            <person name="Ishii H."/>
            <person name="Satoh N."/>
            <person name="Nishiyama T."/>
            <person name="Hasebe M."/>
            <person name="Maruyama T."/>
            <person name="Minagawa J."/>
            <person name="Obokata J."/>
            <person name="Shigenobu S."/>
        </authorList>
    </citation>
    <scope>NUCLEOTIDE SEQUENCE [LARGE SCALE GENOMIC DNA]</scope>
</reference>
<evidence type="ECO:0000313" key="2">
    <source>
        <dbReference type="Proteomes" id="UP000735302"/>
    </source>
</evidence>
<keyword evidence="2" id="KW-1185">Reference proteome</keyword>